<keyword evidence="1" id="KW-1133">Transmembrane helix</keyword>
<dbReference type="EMBL" id="BEYU01000012">
    <property type="protein sequence ID" value="GBG25165.1"/>
    <property type="molecule type" value="Genomic_DNA"/>
</dbReference>
<dbReference type="AlphaFoldDB" id="A0A2R5G3Q6"/>
<evidence type="ECO:0000313" key="3">
    <source>
        <dbReference type="Proteomes" id="UP000241890"/>
    </source>
</evidence>
<comment type="caution">
    <text evidence="2">The sequence shown here is derived from an EMBL/GenBank/DDBJ whole genome shotgun (WGS) entry which is preliminary data.</text>
</comment>
<accession>A0A2R5G3Q6</accession>
<evidence type="ECO:0000256" key="1">
    <source>
        <dbReference type="SAM" id="Phobius"/>
    </source>
</evidence>
<name>A0A2R5G3Q6_9STRA</name>
<dbReference type="InParanoid" id="A0A2R5G3Q6"/>
<feature type="transmembrane region" description="Helical" evidence="1">
    <location>
        <begin position="133"/>
        <end position="152"/>
    </location>
</feature>
<proteinExistence type="predicted"/>
<feature type="transmembrane region" description="Helical" evidence="1">
    <location>
        <begin position="47"/>
        <end position="65"/>
    </location>
</feature>
<reference evidence="2 3" key="1">
    <citation type="submission" date="2017-12" db="EMBL/GenBank/DDBJ databases">
        <title>Sequencing, de novo assembly and annotation of complete genome of a new Thraustochytrid species, strain FCC1311.</title>
        <authorList>
            <person name="Sedici K."/>
            <person name="Godart F."/>
            <person name="Aiese Cigliano R."/>
            <person name="Sanseverino W."/>
            <person name="Barakat M."/>
            <person name="Ortet P."/>
            <person name="Marechal E."/>
            <person name="Cagnac O."/>
            <person name="Amato A."/>
        </authorList>
    </citation>
    <scope>NUCLEOTIDE SEQUENCE [LARGE SCALE GENOMIC DNA]</scope>
</reference>
<gene>
    <name evidence="2" type="ORF">FCC1311_013822</name>
</gene>
<feature type="transmembrane region" description="Helical" evidence="1">
    <location>
        <begin position="16"/>
        <end position="35"/>
    </location>
</feature>
<keyword evidence="3" id="KW-1185">Reference proteome</keyword>
<dbReference type="Proteomes" id="UP000241890">
    <property type="component" value="Unassembled WGS sequence"/>
</dbReference>
<organism evidence="2 3">
    <name type="scientific">Hondaea fermentalgiana</name>
    <dbReference type="NCBI Taxonomy" id="2315210"/>
    <lineage>
        <taxon>Eukaryota</taxon>
        <taxon>Sar</taxon>
        <taxon>Stramenopiles</taxon>
        <taxon>Bigyra</taxon>
        <taxon>Labyrinthulomycetes</taxon>
        <taxon>Thraustochytrida</taxon>
        <taxon>Thraustochytriidae</taxon>
        <taxon>Hondaea</taxon>
    </lineage>
</organism>
<sequence>MGLSRDAFPIITRREGAVRMAIGVALLVAAVYGYWLPEPGKLPFEMSYGRAVTFTLTGTVFFSTGKNQECIMIIRGLYNLDGRGYRYIPEEYKEFADAKRVGLLRHLFTVFSSVTCLVLLLTFLAGALDLQHILEVISSIAWILAIMFTNLYTKSTIKGQLEAAS</sequence>
<evidence type="ECO:0000313" key="2">
    <source>
        <dbReference type="EMBL" id="GBG25165.1"/>
    </source>
</evidence>
<protein>
    <submittedName>
        <fullName evidence="2">Uncharacterized protein</fullName>
    </submittedName>
</protein>
<keyword evidence="1" id="KW-0472">Membrane</keyword>
<feature type="transmembrane region" description="Helical" evidence="1">
    <location>
        <begin position="107"/>
        <end position="127"/>
    </location>
</feature>
<keyword evidence="1" id="KW-0812">Transmembrane</keyword>